<protein>
    <recommendedName>
        <fullName evidence="3">PD-(D/E)XK nuclease superfamily protein</fullName>
    </recommendedName>
</protein>
<evidence type="ECO:0000313" key="1">
    <source>
        <dbReference type="EMBL" id="AOM83517.1"/>
    </source>
</evidence>
<keyword evidence="2" id="KW-1185">Reference proteome</keyword>
<dbReference type="InterPro" id="IPR029470">
    <property type="entry name" value="PDDEXK_4"/>
</dbReference>
<sequence length="282" mass="32449">MGIMAYDIKEIECTIDRISKEVNQEMKCQIDLLINRLKDISCHGLPTPVLSVCGHGSHEVRYTKYLTYYLNHRYLHGFNDRVLKAAFNQEALKAGLAENWSEECEVFAEYPLGIVQGVQSYLDILIKGHDFAICIEQKIFSGESNNNETEFSQLNRYAKAIEQNESLKDVEVVKIYLTPTKKASGSSPDWVSLSHKELTERLIPLLNEKDYSQTAIENLRRLLMDLSMGPYKNKANLFLDLLSRACEIREHDYFIPRATALLKSVEEYNRLFDIVRGGRENE</sequence>
<reference evidence="1 2" key="1">
    <citation type="submission" date="2015-08" db="EMBL/GenBank/DDBJ databases">
        <title>The complete genome sequence of Bacillus beveridgei MLTeJB.</title>
        <authorList>
            <person name="Hanson T.E."/>
            <person name="Mesa C."/>
            <person name="Basesman S.M."/>
            <person name="Oremland R.S."/>
        </authorList>
    </citation>
    <scope>NUCLEOTIDE SEQUENCE [LARGE SCALE GENOMIC DNA]</scope>
    <source>
        <strain evidence="1 2">MLTeJB</strain>
    </source>
</reference>
<evidence type="ECO:0000313" key="2">
    <source>
        <dbReference type="Proteomes" id="UP000094463"/>
    </source>
</evidence>
<gene>
    <name evidence="1" type="ORF">BBEV_2159</name>
</gene>
<accession>A0A1D7QWX6</accession>
<dbReference type="STRING" id="632773.BBEV_2159"/>
<organism evidence="1 2">
    <name type="scientific">Salisediminibacterium beveridgei</name>
    <dbReference type="NCBI Taxonomy" id="632773"/>
    <lineage>
        <taxon>Bacteria</taxon>
        <taxon>Bacillati</taxon>
        <taxon>Bacillota</taxon>
        <taxon>Bacilli</taxon>
        <taxon>Bacillales</taxon>
        <taxon>Bacillaceae</taxon>
        <taxon>Salisediminibacterium</taxon>
    </lineage>
</organism>
<name>A0A1D7QWX6_9BACI</name>
<dbReference type="AlphaFoldDB" id="A0A1D7QWX6"/>
<dbReference type="RefSeq" id="WP_069365489.1">
    <property type="nucleotide sequence ID" value="NZ_CP012502.1"/>
</dbReference>
<dbReference type="Pfam" id="PF14281">
    <property type="entry name" value="PDDEXK_4"/>
    <property type="match status" value="1"/>
</dbReference>
<dbReference type="KEGG" id="bbev:BBEV_2159"/>
<dbReference type="EMBL" id="CP012502">
    <property type="protein sequence ID" value="AOM83517.1"/>
    <property type="molecule type" value="Genomic_DNA"/>
</dbReference>
<proteinExistence type="predicted"/>
<evidence type="ECO:0008006" key="3">
    <source>
        <dbReference type="Google" id="ProtNLM"/>
    </source>
</evidence>
<dbReference type="Proteomes" id="UP000094463">
    <property type="component" value="Chromosome"/>
</dbReference>